<gene>
    <name evidence="1" type="ORF">B7P43_G06396</name>
</gene>
<name>A0A2J7QBX8_9NEOP</name>
<organism evidence="1 2">
    <name type="scientific">Cryptotermes secundus</name>
    <dbReference type="NCBI Taxonomy" id="105785"/>
    <lineage>
        <taxon>Eukaryota</taxon>
        <taxon>Metazoa</taxon>
        <taxon>Ecdysozoa</taxon>
        <taxon>Arthropoda</taxon>
        <taxon>Hexapoda</taxon>
        <taxon>Insecta</taxon>
        <taxon>Pterygota</taxon>
        <taxon>Neoptera</taxon>
        <taxon>Polyneoptera</taxon>
        <taxon>Dictyoptera</taxon>
        <taxon>Blattodea</taxon>
        <taxon>Blattoidea</taxon>
        <taxon>Termitoidae</taxon>
        <taxon>Kalotermitidae</taxon>
        <taxon>Cryptotermitinae</taxon>
        <taxon>Cryptotermes</taxon>
    </lineage>
</organism>
<keyword evidence="2" id="KW-1185">Reference proteome</keyword>
<comment type="caution">
    <text evidence="1">The sequence shown here is derived from an EMBL/GenBank/DDBJ whole genome shotgun (WGS) entry which is preliminary data.</text>
</comment>
<sequence>MKGLYSLLKPVAEHLEESNEDLCHYFNHIEEICKVEHISALVKLDLQDLVELRQNKRNGKIY</sequence>
<dbReference type="EMBL" id="NEVH01016296">
    <property type="protein sequence ID" value="PNF26079.1"/>
    <property type="molecule type" value="Genomic_DNA"/>
</dbReference>
<evidence type="ECO:0000313" key="1">
    <source>
        <dbReference type="EMBL" id="PNF26079.1"/>
    </source>
</evidence>
<dbReference type="InParanoid" id="A0A2J7QBX8"/>
<dbReference type="Gene3D" id="1.25.40.180">
    <property type="match status" value="1"/>
</dbReference>
<dbReference type="AlphaFoldDB" id="A0A2J7QBX8"/>
<dbReference type="Proteomes" id="UP000235965">
    <property type="component" value="Unassembled WGS sequence"/>
</dbReference>
<reference evidence="1 2" key="1">
    <citation type="submission" date="2017-12" db="EMBL/GenBank/DDBJ databases">
        <title>Hemimetabolous genomes reveal molecular basis of termite eusociality.</title>
        <authorList>
            <person name="Harrison M.C."/>
            <person name="Jongepier E."/>
            <person name="Robertson H.M."/>
            <person name="Arning N."/>
            <person name="Bitard-Feildel T."/>
            <person name="Chao H."/>
            <person name="Childers C.P."/>
            <person name="Dinh H."/>
            <person name="Doddapaneni H."/>
            <person name="Dugan S."/>
            <person name="Gowin J."/>
            <person name="Greiner C."/>
            <person name="Han Y."/>
            <person name="Hu H."/>
            <person name="Hughes D.S.T."/>
            <person name="Huylmans A.-K."/>
            <person name="Kemena C."/>
            <person name="Kremer L.P.M."/>
            <person name="Lee S.L."/>
            <person name="Lopez-Ezquerra A."/>
            <person name="Mallet L."/>
            <person name="Monroy-Kuhn J.M."/>
            <person name="Moser A."/>
            <person name="Murali S.C."/>
            <person name="Muzny D.M."/>
            <person name="Otani S."/>
            <person name="Piulachs M.-D."/>
            <person name="Poelchau M."/>
            <person name="Qu J."/>
            <person name="Schaub F."/>
            <person name="Wada-Katsumata A."/>
            <person name="Worley K.C."/>
            <person name="Xie Q."/>
            <person name="Ylla G."/>
            <person name="Poulsen M."/>
            <person name="Gibbs R.A."/>
            <person name="Schal C."/>
            <person name="Richards S."/>
            <person name="Belles X."/>
            <person name="Korb J."/>
            <person name="Bornberg-Bauer E."/>
        </authorList>
    </citation>
    <scope>NUCLEOTIDE SEQUENCE [LARGE SCALE GENOMIC DNA]</scope>
    <source>
        <tissue evidence="1">Whole body</tissue>
    </source>
</reference>
<accession>A0A2J7QBX8</accession>
<protein>
    <submittedName>
        <fullName evidence="1">Uncharacterized protein</fullName>
    </submittedName>
</protein>
<evidence type="ECO:0000313" key="2">
    <source>
        <dbReference type="Proteomes" id="UP000235965"/>
    </source>
</evidence>
<proteinExistence type="predicted"/>